<feature type="compositionally biased region" description="Low complexity" evidence="1">
    <location>
        <begin position="1"/>
        <end position="94"/>
    </location>
</feature>
<protein>
    <submittedName>
        <fullName evidence="2">Uncharacterized protein</fullName>
    </submittedName>
</protein>
<dbReference type="EMBL" id="LGRX02002379">
    <property type="protein sequence ID" value="KAK3284285.1"/>
    <property type="molecule type" value="Genomic_DNA"/>
</dbReference>
<evidence type="ECO:0000313" key="2">
    <source>
        <dbReference type="EMBL" id="KAK3284285.1"/>
    </source>
</evidence>
<feature type="compositionally biased region" description="Polar residues" evidence="1">
    <location>
        <begin position="103"/>
        <end position="114"/>
    </location>
</feature>
<dbReference type="Proteomes" id="UP001190700">
    <property type="component" value="Unassembled WGS sequence"/>
</dbReference>
<sequence length="300" mass="31846">MTRSPTTAQPTGSPATATPTTLGPSAPPTTLAPSATPTTSAPTTHPTTTHPTTTHPTTSPTTAAPTTLSPTASPATSSPSASPATLAPSATPTTRAPDYSAAPTVSQTPTTGESQFDSLVEHNLPEGSTGNQTRYRIPLHFPTIWAEIEFFEQVRRFVGQDTMTVDPECQAHIDAGEAALCTGDALVGPYVPIYAENRVDLKVRMLNLATFALLYDEEEGFTEAYQELLVGMTAVMREEFELTVTASALAVVLHAVETDPDYPDTAVIIDFSVVLPSVGTEESDRFRDAFDNNFTHMMGT</sequence>
<reference evidence="2 3" key="1">
    <citation type="journal article" date="2015" name="Genome Biol. Evol.">
        <title>Comparative Genomics of a Bacterivorous Green Alga Reveals Evolutionary Causalities and Consequences of Phago-Mixotrophic Mode of Nutrition.</title>
        <authorList>
            <person name="Burns J.A."/>
            <person name="Paasch A."/>
            <person name="Narechania A."/>
            <person name="Kim E."/>
        </authorList>
    </citation>
    <scope>NUCLEOTIDE SEQUENCE [LARGE SCALE GENOMIC DNA]</scope>
    <source>
        <strain evidence="2 3">PLY_AMNH</strain>
    </source>
</reference>
<evidence type="ECO:0000313" key="3">
    <source>
        <dbReference type="Proteomes" id="UP001190700"/>
    </source>
</evidence>
<keyword evidence="3" id="KW-1185">Reference proteome</keyword>
<organism evidence="2 3">
    <name type="scientific">Cymbomonas tetramitiformis</name>
    <dbReference type="NCBI Taxonomy" id="36881"/>
    <lineage>
        <taxon>Eukaryota</taxon>
        <taxon>Viridiplantae</taxon>
        <taxon>Chlorophyta</taxon>
        <taxon>Pyramimonadophyceae</taxon>
        <taxon>Pyramimonadales</taxon>
        <taxon>Pyramimonadaceae</taxon>
        <taxon>Cymbomonas</taxon>
    </lineage>
</organism>
<name>A0AAE0LGV3_9CHLO</name>
<feature type="region of interest" description="Disordered" evidence="1">
    <location>
        <begin position="1"/>
        <end position="114"/>
    </location>
</feature>
<accession>A0AAE0LGV3</accession>
<dbReference type="AlphaFoldDB" id="A0AAE0LGV3"/>
<proteinExistence type="predicted"/>
<comment type="caution">
    <text evidence="2">The sequence shown here is derived from an EMBL/GenBank/DDBJ whole genome shotgun (WGS) entry which is preliminary data.</text>
</comment>
<gene>
    <name evidence="2" type="ORF">CYMTET_8058</name>
</gene>
<evidence type="ECO:0000256" key="1">
    <source>
        <dbReference type="SAM" id="MobiDB-lite"/>
    </source>
</evidence>